<feature type="region of interest" description="Disordered" evidence="1">
    <location>
        <begin position="74"/>
        <end position="95"/>
    </location>
</feature>
<organism evidence="2 3">
    <name type="scientific">Paramuricea clavata</name>
    <name type="common">Red gorgonian</name>
    <name type="synonym">Violescent sea-whip</name>
    <dbReference type="NCBI Taxonomy" id="317549"/>
    <lineage>
        <taxon>Eukaryota</taxon>
        <taxon>Metazoa</taxon>
        <taxon>Cnidaria</taxon>
        <taxon>Anthozoa</taxon>
        <taxon>Octocorallia</taxon>
        <taxon>Malacalcyonacea</taxon>
        <taxon>Plexauridae</taxon>
        <taxon>Paramuricea</taxon>
    </lineage>
</organism>
<dbReference type="Proteomes" id="UP001152795">
    <property type="component" value="Unassembled WGS sequence"/>
</dbReference>
<keyword evidence="3" id="KW-1185">Reference proteome</keyword>
<dbReference type="EMBL" id="CACRXK020009439">
    <property type="protein sequence ID" value="CAB4017190.1"/>
    <property type="molecule type" value="Genomic_DNA"/>
</dbReference>
<evidence type="ECO:0000256" key="1">
    <source>
        <dbReference type="SAM" id="MobiDB-lite"/>
    </source>
</evidence>
<gene>
    <name evidence="2" type="ORF">PACLA_8A035340</name>
</gene>
<evidence type="ECO:0000313" key="2">
    <source>
        <dbReference type="EMBL" id="CAB4017190.1"/>
    </source>
</evidence>
<feature type="compositionally biased region" description="Basic and acidic residues" evidence="1">
    <location>
        <begin position="76"/>
        <end position="91"/>
    </location>
</feature>
<accession>A0A6S7IKS9</accession>
<reference evidence="2" key="1">
    <citation type="submission" date="2020-04" db="EMBL/GenBank/DDBJ databases">
        <authorList>
            <person name="Alioto T."/>
            <person name="Alioto T."/>
            <person name="Gomez Garrido J."/>
        </authorList>
    </citation>
    <scope>NUCLEOTIDE SEQUENCE</scope>
    <source>
        <strain evidence="2">A484AB</strain>
    </source>
</reference>
<evidence type="ECO:0000313" key="3">
    <source>
        <dbReference type="Proteomes" id="UP001152795"/>
    </source>
</evidence>
<name>A0A6S7IKS9_PARCT</name>
<proteinExistence type="predicted"/>
<dbReference type="AlphaFoldDB" id="A0A6S7IKS9"/>
<comment type="caution">
    <text evidence="2">The sequence shown here is derived from an EMBL/GenBank/DDBJ whole genome shotgun (WGS) entry which is preliminary data.</text>
</comment>
<protein>
    <submittedName>
        <fullName evidence="2">Uncharacterized protein</fullName>
    </submittedName>
</protein>
<sequence>MKPLKLRLQAKNCEFGILCNELIRDRIVLGIRDDSVRSRLLRESELDLQKAVDIYPAVEQTRSHMDALKNPAITIDVKRDPSKSKRTETPRTKRGKFNQQTSVIQCKYCGTSHE</sequence>